<sequence length="121" mass="13788">MPRTAKKARIEPAGEEKDTFQVEKLTKKKVVNGKNEYFVKWLGYSAKENTWEPEDNLKVSCQQMLDELNRAASPIEETAPRRKNARNARAARDAVLPADKPVAAQVVFFTLQKTKATKKKR</sequence>
<organism evidence="5">
    <name type="scientific">Caenorhabditis brenneri</name>
    <name type="common">Nematode worm</name>
    <dbReference type="NCBI Taxonomy" id="135651"/>
    <lineage>
        <taxon>Eukaryota</taxon>
        <taxon>Metazoa</taxon>
        <taxon>Ecdysozoa</taxon>
        <taxon>Nematoda</taxon>
        <taxon>Chromadorea</taxon>
        <taxon>Rhabditida</taxon>
        <taxon>Rhabditina</taxon>
        <taxon>Rhabditomorpha</taxon>
        <taxon>Rhabditoidea</taxon>
        <taxon>Rhabditidae</taxon>
        <taxon>Peloderinae</taxon>
        <taxon>Caenorhabditis</taxon>
    </lineage>
</organism>
<dbReference type="InterPro" id="IPR016197">
    <property type="entry name" value="Chromo-like_dom_sf"/>
</dbReference>
<evidence type="ECO:0000256" key="1">
    <source>
        <dbReference type="ARBA" id="ARBA00004123"/>
    </source>
</evidence>
<keyword evidence="2" id="KW-0539">Nucleus</keyword>
<dbReference type="EMBL" id="GL379928">
    <property type="protein sequence ID" value="EGT35940.1"/>
    <property type="molecule type" value="Genomic_DNA"/>
</dbReference>
<dbReference type="SUPFAM" id="SSF54160">
    <property type="entry name" value="Chromo domain-like"/>
    <property type="match status" value="1"/>
</dbReference>
<dbReference type="InParanoid" id="G0NQU3"/>
<evidence type="ECO:0000313" key="4">
    <source>
        <dbReference type="EMBL" id="EGT35940.1"/>
    </source>
</evidence>
<dbReference type="Pfam" id="PF00385">
    <property type="entry name" value="Chromo"/>
    <property type="match status" value="1"/>
</dbReference>
<dbReference type="Proteomes" id="UP000008068">
    <property type="component" value="Unassembled WGS sequence"/>
</dbReference>
<dbReference type="InterPro" id="IPR023780">
    <property type="entry name" value="Chromo_domain"/>
</dbReference>
<dbReference type="InterPro" id="IPR051219">
    <property type="entry name" value="Heterochromatin_chromo-domain"/>
</dbReference>
<dbReference type="CDD" id="cd18638">
    <property type="entry name" value="CD_EhHp1_like"/>
    <property type="match status" value="1"/>
</dbReference>
<gene>
    <name evidence="4" type="ORF">CAEBREN_23071</name>
</gene>
<dbReference type="Gene3D" id="2.40.50.40">
    <property type="match status" value="1"/>
</dbReference>
<evidence type="ECO:0000259" key="3">
    <source>
        <dbReference type="PROSITE" id="PS50013"/>
    </source>
</evidence>
<reference evidence="5" key="1">
    <citation type="submission" date="2011-07" db="EMBL/GenBank/DDBJ databases">
        <authorList>
            <consortium name="Caenorhabditis brenneri Sequencing and Analysis Consortium"/>
            <person name="Wilson R.K."/>
        </authorList>
    </citation>
    <scope>NUCLEOTIDE SEQUENCE [LARGE SCALE GENOMIC DNA]</scope>
    <source>
        <strain evidence="5">PB2801</strain>
    </source>
</reference>
<dbReference type="eggNOG" id="KOG1911">
    <property type="taxonomic scope" value="Eukaryota"/>
</dbReference>
<dbReference type="PRINTS" id="PR00504">
    <property type="entry name" value="CHROMODOMAIN"/>
</dbReference>
<dbReference type="InterPro" id="IPR000953">
    <property type="entry name" value="Chromo/chromo_shadow_dom"/>
</dbReference>
<accession>G0NQU3</accession>
<dbReference type="STRING" id="135651.G0NQU3"/>
<dbReference type="PROSITE" id="PS50013">
    <property type="entry name" value="CHROMO_2"/>
    <property type="match status" value="1"/>
</dbReference>
<keyword evidence="5" id="KW-1185">Reference proteome</keyword>
<dbReference type="InterPro" id="IPR017984">
    <property type="entry name" value="Chromo_dom_subgr"/>
</dbReference>
<dbReference type="GO" id="GO:0005634">
    <property type="term" value="C:nucleus"/>
    <property type="evidence" value="ECO:0007669"/>
    <property type="project" value="UniProtKB-SubCell"/>
</dbReference>
<dbReference type="SMART" id="SM00298">
    <property type="entry name" value="CHROMO"/>
    <property type="match status" value="1"/>
</dbReference>
<dbReference type="InterPro" id="IPR023779">
    <property type="entry name" value="Chromodomain_CS"/>
</dbReference>
<protein>
    <recommendedName>
        <fullName evidence="3">Chromo domain-containing protein</fullName>
    </recommendedName>
</protein>
<proteinExistence type="predicted"/>
<comment type="subcellular location">
    <subcellularLocation>
        <location evidence="1">Nucleus</location>
    </subcellularLocation>
</comment>
<dbReference type="PROSITE" id="PS00598">
    <property type="entry name" value="CHROMO_1"/>
    <property type="match status" value="1"/>
</dbReference>
<dbReference type="PANTHER" id="PTHR22812">
    <property type="entry name" value="CHROMOBOX PROTEIN"/>
    <property type="match status" value="1"/>
</dbReference>
<name>G0NQU3_CAEBE</name>
<feature type="domain" description="Chromo" evidence="3">
    <location>
        <begin position="20"/>
        <end position="80"/>
    </location>
</feature>
<dbReference type="AlphaFoldDB" id="G0NQU3"/>
<dbReference type="HOGENOM" id="CLU_2040115_0_0_1"/>
<dbReference type="OrthoDB" id="433924at2759"/>
<evidence type="ECO:0000256" key="2">
    <source>
        <dbReference type="ARBA" id="ARBA00023242"/>
    </source>
</evidence>
<evidence type="ECO:0000313" key="5">
    <source>
        <dbReference type="Proteomes" id="UP000008068"/>
    </source>
</evidence>